<reference evidence="3" key="2">
    <citation type="submission" date="2021-01" db="EMBL/GenBank/DDBJ databases">
        <authorList>
            <person name="Hahn C.R."/>
            <person name="Youssef N.H."/>
            <person name="Elshahed M."/>
        </authorList>
    </citation>
    <scope>NUCLEOTIDE SEQUENCE</scope>
    <source>
        <strain evidence="3">Zod_Metabat.24</strain>
    </source>
</reference>
<comment type="caution">
    <text evidence="3">The sequence shown here is derived from an EMBL/GenBank/DDBJ whole genome shotgun (WGS) entry which is preliminary data.</text>
</comment>
<feature type="domain" description="Glycosyl transferase family 1" evidence="1">
    <location>
        <begin position="188"/>
        <end position="352"/>
    </location>
</feature>
<evidence type="ECO:0000259" key="2">
    <source>
        <dbReference type="Pfam" id="PF13439"/>
    </source>
</evidence>
<evidence type="ECO:0000313" key="3">
    <source>
        <dbReference type="EMBL" id="MBN1572546.1"/>
    </source>
</evidence>
<dbReference type="Gene3D" id="3.40.50.2000">
    <property type="entry name" value="Glycogen Phosphorylase B"/>
    <property type="match status" value="2"/>
</dbReference>
<evidence type="ECO:0000259" key="1">
    <source>
        <dbReference type="Pfam" id="PF00534"/>
    </source>
</evidence>
<organism evidence="3 4">
    <name type="scientific">Candidatus Zymogenus saltonus</name>
    <dbReference type="NCBI Taxonomy" id="2844893"/>
    <lineage>
        <taxon>Bacteria</taxon>
        <taxon>Deltaproteobacteria</taxon>
        <taxon>Candidatus Zymogenia</taxon>
        <taxon>Candidatus Zymogeniales</taxon>
        <taxon>Candidatus Zymogenaceae</taxon>
        <taxon>Candidatus Zymogenus</taxon>
    </lineage>
</organism>
<dbReference type="Pfam" id="PF13439">
    <property type="entry name" value="Glyco_transf_4"/>
    <property type="match status" value="1"/>
</dbReference>
<reference evidence="3" key="1">
    <citation type="journal article" date="2021" name="Environ. Microbiol.">
        <title>Genomic characterization of three novel Desulfobacterota classes expand the metabolic and phylogenetic diversity of the phylum.</title>
        <authorList>
            <person name="Murphy C.L."/>
            <person name="Biggerstaff J."/>
            <person name="Eichhorn A."/>
            <person name="Ewing E."/>
            <person name="Shahan R."/>
            <person name="Soriano D."/>
            <person name="Stewart S."/>
            <person name="VanMol K."/>
            <person name="Walker R."/>
            <person name="Walters P."/>
            <person name="Elshahed M.S."/>
            <person name="Youssef N.H."/>
        </authorList>
    </citation>
    <scope>NUCLEOTIDE SEQUENCE</scope>
    <source>
        <strain evidence="3">Zod_Metabat.24</strain>
    </source>
</reference>
<dbReference type="SUPFAM" id="SSF53756">
    <property type="entry name" value="UDP-Glycosyltransferase/glycogen phosphorylase"/>
    <property type="match status" value="1"/>
</dbReference>
<dbReference type="EMBL" id="JAFGIX010000025">
    <property type="protein sequence ID" value="MBN1572546.1"/>
    <property type="molecule type" value="Genomic_DNA"/>
</dbReference>
<proteinExistence type="predicted"/>
<dbReference type="GO" id="GO:0016757">
    <property type="term" value="F:glycosyltransferase activity"/>
    <property type="evidence" value="ECO:0007669"/>
    <property type="project" value="InterPro"/>
</dbReference>
<feature type="domain" description="Glycosyltransferase subfamily 4-like N-terminal" evidence="2">
    <location>
        <begin position="15"/>
        <end position="173"/>
    </location>
</feature>
<evidence type="ECO:0000313" key="4">
    <source>
        <dbReference type="Proteomes" id="UP000809273"/>
    </source>
</evidence>
<dbReference type="CDD" id="cd03801">
    <property type="entry name" value="GT4_PimA-like"/>
    <property type="match status" value="1"/>
</dbReference>
<dbReference type="InterPro" id="IPR028098">
    <property type="entry name" value="Glyco_trans_4-like_N"/>
</dbReference>
<dbReference type="Pfam" id="PF00534">
    <property type="entry name" value="Glycos_transf_1"/>
    <property type="match status" value="1"/>
</dbReference>
<name>A0A9D8KF31_9DELT</name>
<protein>
    <submittedName>
        <fullName evidence="3">Glycosyltransferase family 4 protein</fullName>
    </submittedName>
</protein>
<accession>A0A9D8KF31</accession>
<dbReference type="PANTHER" id="PTHR12526">
    <property type="entry name" value="GLYCOSYLTRANSFERASE"/>
    <property type="match status" value="1"/>
</dbReference>
<dbReference type="AlphaFoldDB" id="A0A9D8KF31"/>
<sequence>MAHRILHIQKITGISGSENHLVDLMSNLDRNRFEPTFLGLVEPNNRVDDYFDILESRSVQGERIVIRSHLDLSCLMEIVRFIKGGSFDIVHTHLIHGDIYGIMAAVMARAPHIISSKHGYDNYDKTSHFYKINGLFSFFVKRVITISDALQDKVNKSDMIPKKKMVTVHYGLDWEGYLKRSKATGERVRKELNVGEGIFTFASVGRLVDVKGYPYLIEAAARMKREGYKDFTVFIMGDGPLREELTKKAHDMGVGDVVRFLGRREDVSSILSISDAFVLPTLGEGFGLVLLEAMAHRLPVISTSTMSIPEIVVEEETGLLVQPKDPEGLAKAMGRLMKERAESKRMGEAGFERLKEKFTIPEMVRKTEQIYEEVLGI</sequence>
<dbReference type="Proteomes" id="UP000809273">
    <property type="component" value="Unassembled WGS sequence"/>
</dbReference>
<dbReference type="InterPro" id="IPR001296">
    <property type="entry name" value="Glyco_trans_1"/>
</dbReference>
<gene>
    <name evidence="3" type="ORF">JW984_05035</name>
</gene>